<proteinExistence type="predicted"/>
<protein>
    <submittedName>
        <fullName evidence="9">MFS transporter</fullName>
    </submittedName>
</protein>
<dbReference type="Proteomes" id="UP000293865">
    <property type="component" value="Unassembled WGS sequence"/>
</dbReference>
<evidence type="ECO:0000313" key="10">
    <source>
        <dbReference type="Proteomes" id="UP000293865"/>
    </source>
</evidence>
<dbReference type="Pfam" id="PF07690">
    <property type="entry name" value="MFS_1"/>
    <property type="match status" value="1"/>
</dbReference>
<dbReference type="InterPro" id="IPR036259">
    <property type="entry name" value="MFS_trans_sf"/>
</dbReference>
<feature type="transmembrane region" description="Helical" evidence="7">
    <location>
        <begin position="107"/>
        <end position="127"/>
    </location>
</feature>
<dbReference type="GO" id="GO:0005886">
    <property type="term" value="C:plasma membrane"/>
    <property type="evidence" value="ECO:0007669"/>
    <property type="project" value="UniProtKB-SubCell"/>
</dbReference>
<dbReference type="OrthoDB" id="9793283at2"/>
<evidence type="ECO:0000256" key="6">
    <source>
        <dbReference type="ARBA" id="ARBA00023136"/>
    </source>
</evidence>
<name>A0A4Q2L6V7_9MICO</name>
<dbReference type="InterPro" id="IPR050171">
    <property type="entry name" value="MFS_Transporters"/>
</dbReference>
<dbReference type="InterPro" id="IPR011701">
    <property type="entry name" value="MFS"/>
</dbReference>
<evidence type="ECO:0000256" key="7">
    <source>
        <dbReference type="SAM" id="Phobius"/>
    </source>
</evidence>
<feature type="domain" description="Major facilitator superfamily (MFS) profile" evidence="8">
    <location>
        <begin position="71"/>
        <end position="261"/>
    </location>
</feature>
<keyword evidence="4 7" id="KW-0812">Transmembrane</keyword>
<feature type="transmembrane region" description="Helical" evidence="7">
    <location>
        <begin position="139"/>
        <end position="157"/>
    </location>
</feature>
<sequence length="261" mass="25485">VQMGAAAAGALLGGVAVTLAGVSGAFVAASVPVLLVLGWDLLRPASGYWSATAAAPAGSPEPSSSGARMPLLLSLTGVSFALFFARFAGEQGLIPVLAYGPGGLDPIGLGVALAGGTVASMIALPLVGRAVDRGARTSVLVPSAIVAGLALVLLSVANSPWPFALLIVVYGIATSLANVVPGVVTAEAFPGRRTGGVVGVTRTAGDVGAAVGPLVIFWVADAAGPVPAMLMTAVVLLVAIVVFAIAARLETTHVPAPATGI</sequence>
<dbReference type="EMBL" id="SDPN01000008">
    <property type="protein sequence ID" value="RXZ72021.1"/>
    <property type="molecule type" value="Genomic_DNA"/>
</dbReference>
<accession>A0A4Q2L6V7</accession>
<keyword evidence="10" id="KW-1185">Reference proteome</keyword>
<evidence type="ECO:0000256" key="1">
    <source>
        <dbReference type="ARBA" id="ARBA00004651"/>
    </source>
</evidence>
<keyword evidence="2" id="KW-0813">Transport</keyword>
<keyword evidence="5 7" id="KW-1133">Transmembrane helix</keyword>
<feature type="transmembrane region" description="Helical" evidence="7">
    <location>
        <begin position="196"/>
        <end position="220"/>
    </location>
</feature>
<evidence type="ECO:0000259" key="8">
    <source>
        <dbReference type="PROSITE" id="PS50850"/>
    </source>
</evidence>
<feature type="transmembrane region" description="Helical" evidence="7">
    <location>
        <begin position="226"/>
        <end position="247"/>
    </location>
</feature>
<reference evidence="9 10" key="1">
    <citation type="submission" date="2019-01" db="EMBL/GenBank/DDBJ databases">
        <title>Agromyces.</title>
        <authorList>
            <person name="Li J."/>
        </authorList>
    </citation>
    <scope>NUCLEOTIDE SEQUENCE [LARGE SCALE GENOMIC DNA]</scope>
    <source>
        <strain evidence="9 10">DSM 15934</strain>
    </source>
</reference>
<dbReference type="RefSeq" id="WP_129520094.1">
    <property type="nucleotide sequence ID" value="NZ_SDPN01000008.1"/>
</dbReference>
<dbReference type="SUPFAM" id="SSF103473">
    <property type="entry name" value="MFS general substrate transporter"/>
    <property type="match status" value="1"/>
</dbReference>
<dbReference type="PANTHER" id="PTHR23517:SF3">
    <property type="entry name" value="INTEGRAL MEMBRANE TRANSPORT PROTEIN"/>
    <property type="match status" value="1"/>
</dbReference>
<gene>
    <name evidence="9" type="ORF">ESP51_06535</name>
</gene>
<dbReference type="AlphaFoldDB" id="A0A4Q2L6V7"/>
<dbReference type="PANTHER" id="PTHR23517">
    <property type="entry name" value="RESISTANCE PROTEIN MDTM, PUTATIVE-RELATED-RELATED"/>
    <property type="match status" value="1"/>
</dbReference>
<keyword evidence="6 7" id="KW-0472">Membrane</keyword>
<comment type="subcellular location">
    <subcellularLocation>
        <location evidence="1">Cell membrane</location>
        <topology evidence="1">Multi-pass membrane protein</topology>
    </subcellularLocation>
</comment>
<organism evidence="9 10">
    <name type="scientific">Agromyces albus</name>
    <dbReference type="NCBI Taxonomy" id="205332"/>
    <lineage>
        <taxon>Bacteria</taxon>
        <taxon>Bacillati</taxon>
        <taxon>Actinomycetota</taxon>
        <taxon>Actinomycetes</taxon>
        <taxon>Micrococcales</taxon>
        <taxon>Microbacteriaceae</taxon>
        <taxon>Agromyces</taxon>
    </lineage>
</organism>
<dbReference type="Gene3D" id="1.20.1250.20">
    <property type="entry name" value="MFS general substrate transporter like domains"/>
    <property type="match status" value="1"/>
</dbReference>
<dbReference type="PROSITE" id="PS50850">
    <property type="entry name" value="MFS"/>
    <property type="match status" value="1"/>
</dbReference>
<feature type="transmembrane region" description="Helical" evidence="7">
    <location>
        <begin position="6"/>
        <end position="39"/>
    </location>
</feature>
<comment type="caution">
    <text evidence="9">The sequence shown here is derived from an EMBL/GenBank/DDBJ whole genome shotgun (WGS) entry which is preliminary data.</text>
</comment>
<evidence type="ECO:0000256" key="2">
    <source>
        <dbReference type="ARBA" id="ARBA00022448"/>
    </source>
</evidence>
<evidence type="ECO:0000256" key="3">
    <source>
        <dbReference type="ARBA" id="ARBA00022475"/>
    </source>
</evidence>
<dbReference type="GO" id="GO:0022857">
    <property type="term" value="F:transmembrane transporter activity"/>
    <property type="evidence" value="ECO:0007669"/>
    <property type="project" value="InterPro"/>
</dbReference>
<evidence type="ECO:0000256" key="4">
    <source>
        <dbReference type="ARBA" id="ARBA00022692"/>
    </source>
</evidence>
<evidence type="ECO:0000313" key="9">
    <source>
        <dbReference type="EMBL" id="RXZ72021.1"/>
    </source>
</evidence>
<dbReference type="InterPro" id="IPR020846">
    <property type="entry name" value="MFS_dom"/>
</dbReference>
<keyword evidence="3" id="KW-1003">Cell membrane</keyword>
<feature type="transmembrane region" description="Helical" evidence="7">
    <location>
        <begin position="163"/>
        <end position="184"/>
    </location>
</feature>
<feature type="non-terminal residue" evidence="9">
    <location>
        <position position="1"/>
    </location>
</feature>
<feature type="transmembrane region" description="Helical" evidence="7">
    <location>
        <begin position="69"/>
        <end position="87"/>
    </location>
</feature>
<evidence type="ECO:0000256" key="5">
    <source>
        <dbReference type="ARBA" id="ARBA00022989"/>
    </source>
</evidence>